<dbReference type="CDD" id="cd11386">
    <property type="entry name" value="MCP_signal"/>
    <property type="match status" value="1"/>
</dbReference>
<keyword evidence="6" id="KW-0472">Membrane</keyword>
<dbReference type="STRING" id="83771.SAMN02910357_02346"/>
<reference evidence="10" key="1">
    <citation type="submission" date="2017-02" db="EMBL/GenBank/DDBJ databases">
        <authorList>
            <person name="Varghese N."/>
            <person name="Submissions S."/>
        </authorList>
    </citation>
    <scope>NUCLEOTIDE SEQUENCE [LARGE SCALE GENOMIC DNA]</scope>
    <source>
        <strain evidence="10">DSM 3072</strain>
    </source>
</reference>
<evidence type="ECO:0000256" key="1">
    <source>
        <dbReference type="ARBA" id="ARBA00004370"/>
    </source>
</evidence>
<dbReference type="InterPro" id="IPR004090">
    <property type="entry name" value="Chemotax_Me-accpt_rcpt"/>
</dbReference>
<evidence type="ECO:0000313" key="10">
    <source>
        <dbReference type="Proteomes" id="UP000242432"/>
    </source>
</evidence>
<feature type="transmembrane region" description="Helical" evidence="6">
    <location>
        <begin position="12"/>
        <end position="32"/>
    </location>
</feature>
<feature type="coiled-coil region" evidence="5">
    <location>
        <begin position="342"/>
        <end position="369"/>
    </location>
</feature>
<dbReference type="GO" id="GO:0016020">
    <property type="term" value="C:membrane"/>
    <property type="evidence" value="ECO:0007669"/>
    <property type="project" value="UniProtKB-SubCell"/>
</dbReference>
<organism evidence="9 10">
    <name type="scientific">Succinivibrio dextrinosolvens DSM 3072</name>
    <dbReference type="NCBI Taxonomy" id="1123324"/>
    <lineage>
        <taxon>Bacteria</taxon>
        <taxon>Pseudomonadati</taxon>
        <taxon>Pseudomonadota</taxon>
        <taxon>Gammaproteobacteria</taxon>
        <taxon>Aeromonadales</taxon>
        <taxon>Succinivibrionaceae</taxon>
        <taxon>Succinivibrio</taxon>
    </lineage>
</organism>
<comment type="similarity">
    <text evidence="3">Belongs to the methyl-accepting chemotaxis (MCP) protein family.</text>
</comment>
<keyword evidence="5" id="KW-0175">Coiled coil</keyword>
<dbReference type="GO" id="GO:0006935">
    <property type="term" value="P:chemotaxis"/>
    <property type="evidence" value="ECO:0007669"/>
    <property type="project" value="InterPro"/>
</dbReference>
<evidence type="ECO:0000256" key="2">
    <source>
        <dbReference type="ARBA" id="ARBA00023224"/>
    </source>
</evidence>
<evidence type="ECO:0000256" key="4">
    <source>
        <dbReference type="PROSITE-ProRule" id="PRU00284"/>
    </source>
</evidence>
<evidence type="ECO:0000256" key="5">
    <source>
        <dbReference type="SAM" id="Coils"/>
    </source>
</evidence>
<proteinExistence type="inferred from homology"/>
<keyword evidence="6" id="KW-1133">Transmembrane helix</keyword>
<evidence type="ECO:0000259" key="7">
    <source>
        <dbReference type="PROSITE" id="PS50111"/>
    </source>
</evidence>
<gene>
    <name evidence="9" type="ORF">SAMN02745213_02366</name>
</gene>
<feature type="domain" description="HAMP" evidence="8">
    <location>
        <begin position="217"/>
        <end position="269"/>
    </location>
</feature>
<keyword evidence="6" id="KW-0812">Transmembrane</keyword>
<keyword evidence="10" id="KW-1185">Reference proteome</keyword>
<dbReference type="InterPro" id="IPR004089">
    <property type="entry name" value="MCPsignal_dom"/>
</dbReference>
<dbReference type="PROSITE" id="PS50885">
    <property type="entry name" value="HAMP"/>
    <property type="match status" value="1"/>
</dbReference>
<protein>
    <submittedName>
        <fullName evidence="9">Methyl-accepting chemotaxis protein</fullName>
    </submittedName>
</protein>
<evidence type="ECO:0000256" key="3">
    <source>
        <dbReference type="ARBA" id="ARBA00029447"/>
    </source>
</evidence>
<dbReference type="SUPFAM" id="SSF58104">
    <property type="entry name" value="Methyl-accepting chemotaxis protein (MCP) signaling domain"/>
    <property type="match status" value="1"/>
</dbReference>
<dbReference type="PRINTS" id="PR00260">
    <property type="entry name" value="CHEMTRNSDUCR"/>
</dbReference>
<dbReference type="CDD" id="cd06225">
    <property type="entry name" value="HAMP"/>
    <property type="match status" value="1"/>
</dbReference>
<dbReference type="FunFam" id="1.10.287.950:FF:000001">
    <property type="entry name" value="Methyl-accepting chemotaxis sensory transducer"/>
    <property type="match status" value="1"/>
</dbReference>
<dbReference type="Proteomes" id="UP000242432">
    <property type="component" value="Unassembled WGS sequence"/>
</dbReference>
<name>A0A1T4W0P6_9GAMM</name>
<feature type="transmembrane region" description="Helical" evidence="6">
    <location>
        <begin position="194"/>
        <end position="215"/>
    </location>
</feature>
<dbReference type="EMBL" id="FUXX01000080">
    <property type="protein sequence ID" value="SKA70777.1"/>
    <property type="molecule type" value="Genomic_DNA"/>
</dbReference>
<dbReference type="GO" id="GO:0004888">
    <property type="term" value="F:transmembrane signaling receptor activity"/>
    <property type="evidence" value="ECO:0007669"/>
    <property type="project" value="InterPro"/>
</dbReference>
<dbReference type="PANTHER" id="PTHR32089:SF112">
    <property type="entry name" value="LYSOZYME-LIKE PROTEIN-RELATED"/>
    <property type="match status" value="1"/>
</dbReference>
<accession>A0A1T4W0P6</accession>
<evidence type="ECO:0000259" key="8">
    <source>
        <dbReference type="PROSITE" id="PS50885"/>
    </source>
</evidence>
<dbReference type="InterPro" id="IPR003660">
    <property type="entry name" value="HAMP_dom"/>
</dbReference>
<dbReference type="AlphaFoldDB" id="A0A1T4W0P6"/>
<sequence length="548" mass="59918">MGLSKLSLRAKLIIGFTVLNVLILITSAFSVLTTNSNIDASYNVSMILGKSYNRVMNTQKALERFDVYTIEFLTDDSGKISNDEFMKVSSEMIEEIAKVTNTMNEKIIGVLPSSDAYKNNILKAKVDVSEFSKYFKSTIVDLINQNKKEEALDLYLKDVNPKFRNCKVLFEHLIDEQVALSTQIVQKNSSKTPMYISIVIAIVAILIGLIITTNLTSYIKKNFSVLIDAMKKMAHGNFNFKIDNHSKDEFGAVFDSSIEMRRKLGGSISDVVNSYRELGGQLETINSQVMQIADAISEAESRSMTVSAASDEMVSTTGDIAKNCESAAHHSSQTQEITQKGVDEIETVIAQIRNQAEKTRRDADLIKELVDQSNKIGSIVQTIEDIASQTNLLALNAAIEAARAGEAGKGFAVVADEVRALASRSSSSTQEITKMVSQIQTDANSANESMTQSLGDMNELADKAAGVTDILNDIINRVEDVNSQIAQIATAATEQTTATSEISTNMQGVSNLTQESSNISQTTSQQVQQIQAQSKQLLEKLSVFDIGE</sequence>
<feature type="domain" description="Methyl-accepting transducer" evidence="7">
    <location>
        <begin position="274"/>
        <end position="510"/>
    </location>
</feature>
<dbReference type="PANTHER" id="PTHR32089">
    <property type="entry name" value="METHYL-ACCEPTING CHEMOTAXIS PROTEIN MCPB"/>
    <property type="match status" value="1"/>
</dbReference>
<dbReference type="GO" id="GO:0007165">
    <property type="term" value="P:signal transduction"/>
    <property type="evidence" value="ECO:0007669"/>
    <property type="project" value="UniProtKB-KW"/>
</dbReference>
<dbReference type="PROSITE" id="PS50111">
    <property type="entry name" value="CHEMOTAXIS_TRANSDUC_2"/>
    <property type="match status" value="1"/>
</dbReference>
<evidence type="ECO:0000256" key="6">
    <source>
        <dbReference type="SAM" id="Phobius"/>
    </source>
</evidence>
<evidence type="ECO:0000313" key="9">
    <source>
        <dbReference type="EMBL" id="SKA70777.1"/>
    </source>
</evidence>
<comment type="subcellular location">
    <subcellularLocation>
        <location evidence="1">Membrane</location>
    </subcellularLocation>
</comment>
<dbReference type="RefSeq" id="WP_078929623.1">
    <property type="nucleotide sequence ID" value="NZ_FUXX01000080.1"/>
</dbReference>
<keyword evidence="2 4" id="KW-0807">Transducer</keyword>
<dbReference type="Pfam" id="PF00015">
    <property type="entry name" value="MCPsignal"/>
    <property type="match status" value="1"/>
</dbReference>
<dbReference type="SMART" id="SM00283">
    <property type="entry name" value="MA"/>
    <property type="match status" value="1"/>
</dbReference>
<dbReference type="Gene3D" id="1.10.287.950">
    <property type="entry name" value="Methyl-accepting chemotaxis protein"/>
    <property type="match status" value="1"/>
</dbReference>